<organism evidence="1 2">
    <name type="scientific">Paraburkholderia steynii</name>
    <dbReference type="NCBI Taxonomy" id="1245441"/>
    <lineage>
        <taxon>Bacteria</taxon>
        <taxon>Pseudomonadati</taxon>
        <taxon>Pseudomonadota</taxon>
        <taxon>Betaproteobacteria</taxon>
        <taxon>Burkholderiales</taxon>
        <taxon>Burkholderiaceae</taxon>
        <taxon>Paraburkholderia</taxon>
    </lineage>
</organism>
<protein>
    <recommendedName>
        <fullName evidence="3">Molecular chaperone DnaJ</fullName>
    </recommendedName>
</protein>
<proteinExistence type="predicted"/>
<dbReference type="EMBL" id="MWML01000873">
    <property type="protein sequence ID" value="TCG02676.1"/>
    <property type="molecule type" value="Genomic_DNA"/>
</dbReference>
<evidence type="ECO:0000313" key="1">
    <source>
        <dbReference type="EMBL" id="TCG02676.1"/>
    </source>
</evidence>
<evidence type="ECO:0008006" key="3">
    <source>
        <dbReference type="Google" id="ProtNLM"/>
    </source>
</evidence>
<dbReference type="Proteomes" id="UP000294200">
    <property type="component" value="Unassembled WGS sequence"/>
</dbReference>
<name>A0A4R0WYB3_9BURK</name>
<comment type="caution">
    <text evidence="1">The sequence shown here is derived from an EMBL/GenBank/DDBJ whole genome shotgun (WGS) entry which is preliminary data.</text>
</comment>
<feature type="non-terminal residue" evidence="1">
    <location>
        <position position="65"/>
    </location>
</feature>
<accession>A0A4R0WYB3</accession>
<dbReference type="Gene3D" id="6.20.20.10">
    <property type="match status" value="1"/>
</dbReference>
<reference evidence="1 2" key="1">
    <citation type="submission" date="2017-02" db="EMBL/GenBank/DDBJ databases">
        <title>Paraburkholderia sophoroidis sp. nov. and Paraburkholderia steynii sp. nov. rhizobial symbionts of the fynbos legume Hypocalyptus sophoroides.</title>
        <authorList>
            <person name="Steenkamp E.T."/>
            <person name="Beukes C.W."/>
            <person name="Van Zyl E."/>
            <person name="Avontuur J."/>
            <person name="Chan W.Y."/>
            <person name="Hassen A."/>
            <person name="Palmer M."/>
            <person name="Mthombeni L."/>
            <person name="Phalane F."/>
            <person name="Sereme K."/>
            <person name="Venter S.N."/>
        </authorList>
    </citation>
    <scope>NUCLEOTIDE SEQUENCE [LARGE SCALE GENOMIC DNA]</scope>
    <source>
        <strain evidence="1 2">HC1.1ba</strain>
    </source>
</reference>
<dbReference type="AlphaFoldDB" id="A0A4R0WYB3"/>
<dbReference type="SUPFAM" id="SSF57938">
    <property type="entry name" value="DnaJ/Hsp40 cysteine-rich domain"/>
    <property type="match status" value="1"/>
</dbReference>
<dbReference type="InterPro" id="IPR036410">
    <property type="entry name" value="HSP_DnaJ_Cys-rich_dom_sf"/>
</dbReference>
<sequence length="65" mass="7060">MLAKKTEARLRVIAGYAQHLSAAAFKEWMLDACPHCAGVGTIKERAHVAICQKCNGNGVKRYSDA</sequence>
<gene>
    <name evidence="1" type="ORF">BZM27_54050</name>
</gene>
<keyword evidence="2" id="KW-1185">Reference proteome</keyword>
<evidence type="ECO:0000313" key="2">
    <source>
        <dbReference type="Proteomes" id="UP000294200"/>
    </source>
</evidence>